<dbReference type="EMBL" id="NIRI02000042">
    <property type="protein sequence ID" value="KAG5451479.1"/>
    <property type="molecule type" value="Genomic_DNA"/>
</dbReference>
<dbReference type="Proteomes" id="UP000286415">
    <property type="component" value="Unassembled WGS sequence"/>
</dbReference>
<reference evidence="1 2" key="1">
    <citation type="journal article" date="2018" name="Biotechnol. Adv.">
        <title>Improved genomic resources and new bioinformatic workflow for the carcinogenic parasite Clonorchis sinensis: Biotechnological implications.</title>
        <authorList>
            <person name="Wang D."/>
            <person name="Korhonen P.K."/>
            <person name="Gasser R.B."/>
            <person name="Young N.D."/>
        </authorList>
    </citation>
    <scope>NUCLEOTIDE SEQUENCE [LARGE SCALE GENOMIC DNA]</scope>
    <source>
        <strain evidence="1">Cs-k2</strain>
    </source>
</reference>
<name>A0A419PY18_CLOSI</name>
<evidence type="ECO:0000313" key="2">
    <source>
        <dbReference type="Proteomes" id="UP000286415"/>
    </source>
</evidence>
<reference evidence="1 2" key="2">
    <citation type="journal article" date="2021" name="Genomics">
        <title>High-quality reference genome for Clonorchis sinensis.</title>
        <authorList>
            <person name="Young N.D."/>
            <person name="Stroehlein A.J."/>
            <person name="Kinkar L."/>
            <person name="Wang T."/>
            <person name="Sohn W.M."/>
            <person name="Chang B.C.H."/>
            <person name="Kaur P."/>
            <person name="Weisz D."/>
            <person name="Dudchenko O."/>
            <person name="Aiden E.L."/>
            <person name="Korhonen P.K."/>
            <person name="Gasser R.B."/>
        </authorList>
    </citation>
    <scope>NUCLEOTIDE SEQUENCE [LARGE SCALE GENOMIC DNA]</scope>
    <source>
        <strain evidence="1">Cs-k2</strain>
    </source>
</reference>
<dbReference type="OrthoDB" id="10379922at2759"/>
<protein>
    <submittedName>
        <fullName evidence="1">Uncharacterized protein</fullName>
    </submittedName>
</protein>
<dbReference type="InParanoid" id="A0A419PY18"/>
<comment type="caution">
    <text evidence="1">The sequence shown here is derived from an EMBL/GenBank/DDBJ whole genome shotgun (WGS) entry which is preliminary data.</text>
</comment>
<proteinExistence type="predicted"/>
<accession>A0A419PY18</accession>
<gene>
    <name evidence="1" type="ORF">CSKR_107608</name>
</gene>
<evidence type="ECO:0000313" key="1">
    <source>
        <dbReference type="EMBL" id="KAG5451479.1"/>
    </source>
</evidence>
<sequence>MNWIVLIWLLAVTQVSVNHVYCVSRDQATKYATAGRLMFQLARYSRYRDTLYESNTLHNLMSGVIQLLKNTNERFICVPGESPVKTQLICKWKYLLRSVQFGFK</sequence>
<organism evidence="1 2">
    <name type="scientific">Clonorchis sinensis</name>
    <name type="common">Chinese liver fluke</name>
    <dbReference type="NCBI Taxonomy" id="79923"/>
    <lineage>
        <taxon>Eukaryota</taxon>
        <taxon>Metazoa</taxon>
        <taxon>Spiralia</taxon>
        <taxon>Lophotrochozoa</taxon>
        <taxon>Platyhelminthes</taxon>
        <taxon>Trematoda</taxon>
        <taxon>Digenea</taxon>
        <taxon>Opisthorchiida</taxon>
        <taxon>Opisthorchiata</taxon>
        <taxon>Opisthorchiidae</taxon>
        <taxon>Clonorchis</taxon>
    </lineage>
</organism>
<dbReference type="AlphaFoldDB" id="A0A419PY18"/>
<keyword evidence="2" id="KW-1185">Reference proteome</keyword>